<organism evidence="1 2">
    <name type="scientific">Phanerochaete sordida</name>
    <dbReference type="NCBI Taxonomy" id="48140"/>
    <lineage>
        <taxon>Eukaryota</taxon>
        <taxon>Fungi</taxon>
        <taxon>Dikarya</taxon>
        <taxon>Basidiomycota</taxon>
        <taxon>Agaricomycotina</taxon>
        <taxon>Agaricomycetes</taxon>
        <taxon>Polyporales</taxon>
        <taxon>Phanerochaetaceae</taxon>
        <taxon>Phanerochaete</taxon>
    </lineage>
</organism>
<reference evidence="1 2" key="1">
    <citation type="submission" date="2021-08" db="EMBL/GenBank/DDBJ databases">
        <title>Draft Genome Sequence of Phanerochaete sordida strain YK-624.</title>
        <authorList>
            <person name="Mori T."/>
            <person name="Dohra H."/>
            <person name="Suzuki T."/>
            <person name="Kawagishi H."/>
            <person name="Hirai H."/>
        </authorList>
    </citation>
    <scope>NUCLEOTIDE SEQUENCE [LARGE SCALE GENOMIC DNA]</scope>
    <source>
        <strain evidence="1 2">YK-624</strain>
    </source>
</reference>
<evidence type="ECO:0000313" key="1">
    <source>
        <dbReference type="EMBL" id="GJE96862.1"/>
    </source>
</evidence>
<dbReference type="EMBL" id="BPQB01000064">
    <property type="protein sequence ID" value="GJE96862.1"/>
    <property type="molecule type" value="Genomic_DNA"/>
</dbReference>
<dbReference type="Proteomes" id="UP000703269">
    <property type="component" value="Unassembled WGS sequence"/>
</dbReference>
<protein>
    <submittedName>
        <fullName evidence="1">Uncharacterized protein</fullName>
    </submittedName>
</protein>
<comment type="caution">
    <text evidence="1">The sequence shown here is derived from an EMBL/GenBank/DDBJ whole genome shotgun (WGS) entry which is preliminary data.</text>
</comment>
<evidence type="ECO:0000313" key="2">
    <source>
        <dbReference type="Proteomes" id="UP000703269"/>
    </source>
</evidence>
<dbReference type="AlphaFoldDB" id="A0A9P3GJW2"/>
<gene>
    <name evidence="1" type="ORF">PsYK624_130690</name>
</gene>
<name>A0A9P3GJW2_9APHY</name>
<proteinExistence type="predicted"/>
<accession>A0A9P3GJW2</accession>
<sequence>MAADRPHSALKRPPVLVDVSATIPSDNIILWNPVFRGHAQGFAVPTAPRGAGRAQLVGGPVSSMALASWFADSYEVIWSTAQPICVYMRVLRTYPREIYIKWLVALKSQDASDDRRISSLAPSLCVRSYQVNHIHGLELSI</sequence>
<keyword evidence="2" id="KW-1185">Reference proteome</keyword>